<dbReference type="InterPro" id="IPR009263">
    <property type="entry name" value="SERTA_dom"/>
</dbReference>
<feature type="compositionally biased region" description="Basic and acidic residues" evidence="1">
    <location>
        <begin position="148"/>
        <end position="157"/>
    </location>
</feature>
<reference evidence="3" key="1">
    <citation type="submission" date="2023-07" db="EMBL/GenBank/DDBJ databases">
        <authorList>
            <person name="Stuckert A."/>
        </authorList>
    </citation>
    <scope>NUCLEOTIDE SEQUENCE</scope>
</reference>
<dbReference type="InterPro" id="IPR052262">
    <property type="entry name" value="E2F-SERTA_domain_protein"/>
</dbReference>
<name>A0ABN9LT12_9NEOB</name>
<dbReference type="PANTHER" id="PTHR16277:SF12">
    <property type="entry name" value="SERTA DOMAIN-CONTAINING PROTEIN 1"/>
    <property type="match status" value="1"/>
</dbReference>
<feature type="compositionally biased region" description="Polar residues" evidence="1">
    <location>
        <begin position="234"/>
        <end position="245"/>
    </location>
</feature>
<gene>
    <name evidence="3" type="ORF">RIMI_LOCUS12811320</name>
</gene>
<feature type="compositionally biased region" description="Basic and acidic residues" evidence="1">
    <location>
        <begin position="221"/>
        <end position="232"/>
    </location>
</feature>
<dbReference type="Proteomes" id="UP001176940">
    <property type="component" value="Unassembled WGS sequence"/>
</dbReference>
<accession>A0ABN9LT12</accession>
<dbReference type="Pfam" id="PF06031">
    <property type="entry name" value="SERTA"/>
    <property type="match status" value="1"/>
</dbReference>
<comment type="caution">
    <text evidence="3">The sequence shown here is derived from an EMBL/GenBank/DDBJ whole genome shotgun (WGS) entry which is preliminary data.</text>
</comment>
<feature type="region of interest" description="Disordered" evidence="1">
    <location>
        <begin position="140"/>
        <end position="160"/>
    </location>
</feature>
<protein>
    <recommendedName>
        <fullName evidence="2">SERTA domain-containing protein</fullName>
    </recommendedName>
</protein>
<proteinExistence type="predicted"/>
<feature type="region of interest" description="Disordered" evidence="1">
    <location>
        <begin position="204"/>
        <end position="245"/>
    </location>
</feature>
<dbReference type="PANTHER" id="PTHR16277">
    <property type="entry name" value="CELL DIVISION CYCLE ASSOCIATED PROTEIN 4/SERTA DOMAIN-CONTAINING PROTEIN 2"/>
    <property type="match status" value="1"/>
</dbReference>
<dbReference type="EMBL" id="CAUEEQ010030888">
    <property type="protein sequence ID" value="CAJ0949933.1"/>
    <property type="molecule type" value="Genomic_DNA"/>
</dbReference>
<organism evidence="3 4">
    <name type="scientific">Ranitomeya imitator</name>
    <name type="common">mimic poison frog</name>
    <dbReference type="NCBI Taxonomy" id="111125"/>
    <lineage>
        <taxon>Eukaryota</taxon>
        <taxon>Metazoa</taxon>
        <taxon>Chordata</taxon>
        <taxon>Craniata</taxon>
        <taxon>Vertebrata</taxon>
        <taxon>Euteleostomi</taxon>
        <taxon>Amphibia</taxon>
        <taxon>Batrachia</taxon>
        <taxon>Anura</taxon>
        <taxon>Neobatrachia</taxon>
        <taxon>Hyloidea</taxon>
        <taxon>Dendrobatidae</taxon>
        <taxon>Dendrobatinae</taxon>
        <taxon>Ranitomeya</taxon>
    </lineage>
</organism>
<evidence type="ECO:0000259" key="2">
    <source>
        <dbReference type="PROSITE" id="PS51053"/>
    </source>
</evidence>
<keyword evidence="4" id="KW-1185">Reference proteome</keyword>
<evidence type="ECO:0000313" key="4">
    <source>
        <dbReference type="Proteomes" id="UP001176940"/>
    </source>
</evidence>
<evidence type="ECO:0000313" key="3">
    <source>
        <dbReference type="EMBL" id="CAJ0949933.1"/>
    </source>
</evidence>
<feature type="domain" description="SERTA" evidence="2">
    <location>
        <begin position="93"/>
        <end position="140"/>
    </location>
</feature>
<dbReference type="PROSITE" id="PS51053">
    <property type="entry name" value="SERTA"/>
    <property type="match status" value="1"/>
</dbReference>
<evidence type="ECO:0000256" key="1">
    <source>
        <dbReference type="SAM" id="MobiDB-lite"/>
    </source>
</evidence>
<sequence>MFTLVTGDLGIVGRWRAVCVTALQRPNSDAAAIRIVVGYRCSVAKCDGTFSLSFSTQKLMLAKGIKRKFSEVEGEMGTGPEVEVAARCQSSLPAVQSHCLMNISLVKLHRSLHHVEPNLRHLVLVANTLRRLQDNMQTESSATGMWKSTEDNSRKDYSQTYVSESKKPALEIPTEDALFSTMDASLYSSISTILEDLNNFEGLSRSPLPPADEDQFCSPKDLSKDGSREESGKLTPTSSFPNSSTYLLGDNLEDIFEDIDTSMYDSDPWASSNLLNFKTFTSMNETEEKTSSDGQDSMLELSDLDYLMDVLVGTQNC</sequence>